<sequence>MITSPSSALRQPARTDLSALRFNQLAVVSVTLLAVILTLPWLTLALGLAMLVGAPAPEVSPMRAAYRVLGPVLGLKPEVVEEDPRAHHFAQGVGGVFLLASALATFTGLSVLGALLGVLVIALAVLNLSKKICVGCLMYFQYRRARYVILKR</sequence>
<keyword evidence="1" id="KW-0812">Transmembrane</keyword>
<keyword evidence="1" id="KW-0472">Membrane</keyword>
<organism evidence="3 4">
    <name type="scientific">Deinococcus koreensis</name>
    <dbReference type="NCBI Taxonomy" id="2054903"/>
    <lineage>
        <taxon>Bacteria</taxon>
        <taxon>Thermotogati</taxon>
        <taxon>Deinococcota</taxon>
        <taxon>Deinococci</taxon>
        <taxon>Deinococcales</taxon>
        <taxon>Deinococcaceae</taxon>
        <taxon>Deinococcus</taxon>
    </lineage>
</organism>
<feature type="transmembrane region" description="Helical" evidence="1">
    <location>
        <begin position="25"/>
        <end position="52"/>
    </location>
</feature>
<accession>A0A2K3V1D5</accession>
<dbReference type="InterPro" id="IPR016942">
    <property type="entry name" value="UCP030042"/>
</dbReference>
<proteinExistence type="predicted"/>
<dbReference type="EMBL" id="PPPD01000001">
    <property type="protein sequence ID" value="PNY82588.1"/>
    <property type="molecule type" value="Genomic_DNA"/>
</dbReference>
<evidence type="ECO:0000313" key="3">
    <source>
        <dbReference type="EMBL" id="PNY82588.1"/>
    </source>
</evidence>
<name>A0A2K3V1D5_9DEIO</name>
<comment type="caution">
    <text evidence="3">The sequence shown here is derived from an EMBL/GenBank/DDBJ whole genome shotgun (WGS) entry which is preliminary data.</text>
</comment>
<protein>
    <submittedName>
        <fullName evidence="3">DUF4395 domain-containing protein</fullName>
    </submittedName>
</protein>
<keyword evidence="4" id="KW-1185">Reference proteome</keyword>
<dbReference type="Proteomes" id="UP000236379">
    <property type="component" value="Unassembled WGS sequence"/>
</dbReference>
<gene>
    <name evidence="3" type="ORF">CVO96_15625</name>
</gene>
<evidence type="ECO:0000313" key="4">
    <source>
        <dbReference type="Proteomes" id="UP000236379"/>
    </source>
</evidence>
<evidence type="ECO:0000259" key="2">
    <source>
        <dbReference type="Pfam" id="PF14340"/>
    </source>
</evidence>
<dbReference type="Pfam" id="PF14340">
    <property type="entry name" value="DUF4395"/>
    <property type="match status" value="1"/>
</dbReference>
<reference evidence="3 4" key="1">
    <citation type="submission" date="2018-01" db="EMBL/GenBank/DDBJ databases">
        <title>Deinococcus koreensis sp. nov., a radiation-resistant bacterium isolated from river water.</title>
        <authorList>
            <person name="Choi A."/>
        </authorList>
    </citation>
    <scope>NUCLEOTIDE SEQUENCE [LARGE SCALE GENOMIC DNA]</scope>
    <source>
        <strain evidence="3 4">SJW1-2</strain>
    </source>
</reference>
<feature type="transmembrane region" description="Helical" evidence="1">
    <location>
        <begin position="95"/>
        <end position="128"/>
    </location>
</feature>
<dbReference type="PIRSF" id="PIRSF030042">
    <property type="entry name" value="UCP030042"/>
    <property type="match status" value="1"/>
</dbReference>
<feature type="domain" description="DUF4395" evidence="2">
    <location>
        <begin position="16"/>
        <end position="144"/>
    </location>
</feature>
<dbReference type="RefSeq" id="WP_103313020.1">
    <property type="nucleotide sequence ID" value="NZ_PPPD01000001.1"/>
</dbReference>
<dbReference type="AlphaFoldDB" id="A0A2K3V1D5"/>
<evidence type="ECO:0000256" key="1">
    <source>
        <dbReference type="SAM" id="Phobius"/>
    </source>
</evidence>
<dbReference type="InterPro" id="IPR025508">
    <property type="entry name" value="DUF4395"/>
</dbReference>
<dbReference type="OrthoDB" id="71218at2"/>
<keyword evidence="1" id="KW-1133">Transmembrane helix</keyword>